<dbReference type="Pfam" id="PF00672">
    <property type="entry name" value="HAMP"/>
    <property type="match status" value="1"/>
</dbReference>
<comment type="similarity">
    <text evidence="4">Belongs to the methyl-accepting chemotaxis (MCP) protein family.</text>
</comment>
<dbReference type="InterPro" id="IPR004090">
    <property type="entry name" value="Chemotax_Me-accpt_rcpt"/>
</dbReference>
<evidence type="ECO:0000256" key="5">
    <source>
        <dbReference type="PROSITE-ProRule" id="PRU00284"/>
    </source>
</evidence>
<dbReference type="PANTHER" id="PTHR32089:SF112">
    <property type="entry name" value="LYSOZYME-LIKE PROTEIN-RELATED"/>
    <property type="match status" value="1"/>
</dbReference>
<keyword evidence="10" id="KW-1185">Reference proteome</keyword>
<dbReference type="CDD" id="cd06225">
    <property type="entry name" value="HAMP"/>
    <property type="match status" value="1"/>
</dbReference>
<sequence>MPRSQGEYKRGRFNLLADRPVRVKILAVLAVASVGVIAVAITTHLALGTMRENVDSLYEEGIAAGFHESLVHQQEIKVRMDLFAHLDEPTAEGKAGWEQDIVDDEAELDAAVEAYNELVGNTTELGPFVASWNEVRSLYNELLIPASRAGDSASWREAYANKVKPAISQAADDLDALEAWRTEQGKVQHDDAANAESTGRTTMVVVILLALAAGAWLALAVARRIVRPLGNVSQALDNMARGDLTTHVTVESRDEVGHMAVALNTATKSLNDTIRHIESSLAELDSASRELTGTSDQLAADASSSRQRAGTVADAASQVTENVHSVATGSQEMDQAIGAIAQSASAAAKVGEQAVAAAQSTTETIGRLGASSSEIGNVMKTITSIAEQTNLLALNATIEAARAGDAGKGFAVVAGEVKDLAQETGKATEDISRRVEAIQVGTDDAVRAIAEISEIIENINEFQMAIASAVEEQSATTREMDRSVSTAATGSANITGYIDDVASVAESVADGAERTRTAAANLSAMSDRLNELVGGFQTKP</sequence>
<feature type="domain" description="HAMP" evidence="8">
    <location>
        <begin position="223"/>
        <end position="275"/>
    </location>
</feature>
<evidence type="ECO:0000259" key="8">
    <source>
        <dbReference type="PROSITE" id="PS50885"/>
    </source>
</evidence>
<dbReference type="InterPro" id="IPR003660">
    <property type="entry name" value="HAMP_dom"/>
</dbReference>
<feature type="transmembrane region" description="Helical" evidence="6">
    <location>
        <begin position="203"/>
        <end position="222"/>
    </location>
</feature>
<keyword evidence="3 5" id="KW-0807">Transducer</keyword>
<reference evidence="9 10" key="1">
    <citation type="submission" date="2016-12" db="EMBL/GenBank/DDBJ databases">
        <title>The draft genome sequence of Actinophytocola sp. 11-183.</title>
        <authorList>
            <person name="Wang W."/>
            <person name="Yuan L."/>
        </authorList>
    </citation>
    <scope>NUCLEOTIDE SEQUENCE [LARGE SCALE GENOMIC DNA]</scope>
    <source>
        <strain evidence="9 10">11-183</strain>
    </source>
</reference>
<dbReference type="AlphaFoldDB" id="A0A1Q8CNN3"/>
<dbReference type="PROSITE" id="PS50111">
    <property type="entry name" value="CHEMOTAXIS_TRANSDUC_2"/>
    <property type="match status" value="1"/>
</dbReference>
<evidence type="ECO:0000313" key="10">
    <source>
        <dbReference type="Proteomes" id="UP000185596"/>
    </source>
</evidence>
<keyword evidence="1 6" id="KW-0812">Transmembrane</keyword>
<dbReference type="GO" id="GO:0004888">
    <property type="term" value="F:transmembrane signaling receptor activity"/>
    <property type="evidence" value="ECO:0007669"/>
    <property type="project" value="InterPro"/>
</dbReference>
<evidence type="ECO:0000256" key="2">
    <source>
        <dbReference type="ARBA" id="ARBA00022989"/>
    </source>
</evidence>
<dbReference type="GO" id="GO:0007165">
    <property type="term" value="P:signal transduction"/>
    <property type="evidence" value="ECO:0007669"/>
    <property type="project" value="UniProtKB-KW"/>
</dbReference>
<dbReference type="GO" id="GO:0016020">
    <property type="term" value="C:membrane"/>
    <property type="evidence" value="ECO:0007669"/>
    <property type="project" value="InterPro"/>
</dbReference>
<protein>
    <recommendedName>
        <fullName evidence="11">Methyl-accepting chemotaxis protein</fullName>
    </recommendedName>
</protein>
<dbReference type="InterPro" id="IPR004089">
    <property type="entry name" value="MCPsignal_dom"/>
</dbReference>
<accession>A0A1Q8CNN3</accession>
<evidence type="ECO:0000256" key="1">
    <source>
        <dbReference type="ARBA" id="ARBA00022692"/>
    </source>
</evidence>
<evidence type="ECO:0000256" key="4">
    <source>
        <dbReference type="ARBA" id="ARBA00029447"/>
    </source>
</evidence>
<dbReference type="Gene3D" id="1.10.287.950">
    <property type="entry name" value="Methyl-accepting chemotaxis protein"/>
    <property type="match status" value="1"/>
</dbReference>
<evidence type="ECO:0000259" key="7">
    <source>
        <dbReference type="PROSITE" id="PS50111"/>
    </source>
</evidence>
<evidence type="ECO:0008006" key="11">
    <source>
        <dbReference type="Google" id="ProtNLM"/>
    </source>
</evidence>
<proteinExistence type="inferred from homology"/>
<dbReference type="STRING" id="1912961.BU204_18890"/>
<dbReference type="RefSeq" id="WP_075127023.1">
    <property type="nucleotide sequence ID" value="NZ_MSIE01000034.1"/>
</dbReference>
<dbReference type="InterPro" id="IPR024478">
    <property type="entry name" value="HlyB_4HB_MCP"/>
</dbReference>
<name>A0A1Q8CNN3_9PSEU</name>
<keyword evidence="6" id="KW-0472">Membrane</keyword>
<organism evidence="9 10">
    <name type="scientific">Actinophytocola xanthii</name>
    <dbReference type="NCBI Taxonomy" id="1912961"/>
    <lineage>
        <taxon>Bacteria</taxon>
        <taxon>Bacillati</taxon>
        <taxon>Actinomycetota</taxon>
        <taxon>Actinomycetes</taxon>
        <taxon>Pseudonocardiales</taxon>
        <taxon>Pseudonocardiaceae</taxon>
    </lineage>
</organism>
<evidence type="ECO:0000313" key="9">
    <source>
        <dbReference type="EMBL" id="OLF15971.1"/>
    </source>
</evidence>
<dbReference type="EMBL" id="MSIE01000034">
    <property type="protein sequence ID" value="OLF15971.1"/>
    <property type="molecule type" value="Genomic_DNA"/>
</dbReference>
<dbReference type="GO" id="GO:0006935">
    <property type="term" value="P:chemotaxis"/>
    <property type="evidence" value="ECO:0007669"/>
    <property type="project" value="InterPro"/>
</dbReference>
<dbReference type="SMART" id="SM00304">
    <property type="entry name" value="HAMP"/>
    <property type="match status" value="2"/>
</dbReference>
<dbReference type="Pfam" id="PF00015">
    <property type="entry name" value="MCPsignal"/>
    <property type="match status" value="1"/>
</dbReference>
<keyword evidence="2 6" id="KW-1133">Transmembrane helix</keyword>
<dbReference type="SMART" id="SM00283">
    <property type="entry name" value="MA"/>
    <property type="match status" value="1"/>
</dbReference>
<feature type="domain" description="Methyl-accepting transducer" evidence="7">
    <location>
        <begin position="280"/>
        <end position="523"/>
    </location>
</feature>
<dbReference type="SUPFAM" id="SSF58104">
    <property type="entry name" value="Methyl-accepting chemotaxis protein (MCP) signaling domain"/>
    <property type="match status" value="1"/>
</dbReference>
<feature type="transmembrane region" description="Helical" evidence="6">
    <location>
        <begin position="21"/>
        <end position="47"/>
    </location>
</feature>
<evidence type="ECO:0000256" key="3">
    <source>
        <dbReference type="ARBA" id="ARBA00023224"/>
    </source>
</evidence>
<dbReference type="PANTHER" id="PTHR32089">
    <property type="entry name" value="METHYL-ACCEPTING CHEMOTAXIS PROTEIN MCPB"/>
    <property type="match status" value="1"/>
</dbReference>
<dbReference type="Proteomes" id="UP000185596">
    <property type="component" value="Unassembled WGS sequence"/>
</dbReference>
<comment type="caution">
    <text evidence="9">The sequence shown here is derived from an EMBL/GenBank/DDBJ whole genome shotgun (WGS) entry which is preliminary data.</text>
</comment>
<dbReference type="OrthoDB" id="5177055at2"/>
<dbReference type="Pfam" id="PF12729">
    <property type="entry name" value="4HB_MCP_1"/>
    <property type="match status" value="1"/>
</dbReference>
<evidence type="ECO:0000256" key="6">
    <source>
        <dbReference type="SAM" id="Phobius"/>
    </source>
</evidence>
<dbReference type="PROSITE" id="PS50885">
    <property type="entry name" value="HAMP"/>
    <property type="match status" value="1"/>
</dbReference>
<dbReference type="PRINTS" id="PR00260">
    <property type="entry name" value="CHEMTRNSDUCR"/>
</dbReference>
<gene>
    <name evidence="9" type="ORF">BU204_18890</name>
</gene>